<comment type="caution">
    <text evidence="2">The sequence shown here is derived from an EMBL/GenBank/DDBJ whole genome shotgun (WGS) entry which is preliminary data.</text>
</comment>
<feature type="signal peptide" evidence="1">
    <location>
        <begin position="1"/>
        <end position="21"/>
    </location>
</feature>
<keyword evidence="1" id="KW-0732">Signal</keyword>
<reference evidence="2" key="1">
    <citation type="journal article" date="2020" name="bioRxiv">
        <title>Hybrid origin of Populus tomentosa Carr. identified through genome sequencing and phylogenomic analysis.</title>
        <authorList>
            <person name="An X."/>
            <person name="Gao K."/>
            <person name="Chen Z."/>
            <person name="Li J."/>
            <person name="Yang X."/>
            <person name="Yang X."/>
            <person name="Zhou J."/>
            <person name="Guo T."/>
            <person name="Zhao T."/>
            <person name="Huang S."/>
            <person name="Miao D."/>
            <person name="Khan W.U."/>
            <person name="Rao P."/>
            <person name="Ye M."/>
            <person name="Lei B."/>
            <person name="Liao W."/>
            <person name="Wang J."/>
            <person name="Ji L."/>
            <person name="Li Y."/>
            <person name="Guo B."/>
            <person name="Mustafa N.S."/>
            <person name="Li S."/>
            <person name="Yun Q."/>
            <person name="Keller S.R."/>
            <person name="Mao J."/>
            <person name="Zhang R."/>
            <person name="Strauss S.H."/>
        </authorList>
    </citation>
    <scope>NUCLEOTIDE SEQUENCE</scope>
    <source>
        <strain evidence="2">GM15</strain>
        <tissue evidence="2">Leaf</tissue>
    </source>
</reference>
<keyword evidence="3" id="KW-1185">Reference proteome</keyword>
<dbReference type="Proteomes" id="UP000886885">
    <property type="component" value="Chromosome 6A"/>
</dbReference>
<sequence length="265" mass="28504">MAGLFQLFSFLFSACVDLLSGQAAAGGEVEGNDWLLLTKDVSPRCSRWSQVCRSAGRVADAVLMRTNWQIPGEKNKHGQGAVDTSLGFAKERGMSGLSLAKKGRKGWESVRLKREGKLVCRGKVVAEEGAGDGCGKESAGSQSLLGKAATKEKVFPSSLVVFFSSLSSHMQDLTFLAEHKLTVFSPNQEAVGAALPLHNSHHCSSPFLSQDFPSAHKLLFSLRPTSLPQRATIVNTTYRPSLSINTTLGNDSPLNPYLPQLSLAR</sequence>
<dbReference type="AlphaFoldDB" id="A0A8X8CZS8"/>
<organism evidence="2 3">
    <name type="scientific">Populus tomentosa</name>
    <name type="common">Chinese white poplar</name>
    <dbReference type="NCBI Taxonomy" id="118781"/>
    <lineage>
        <taxon>Eukaryota</taxon>
        <taxon>Viridiplantae</taxon>
        <taxon>Streptophyta</taxon>
        <taxon>Embryophyta</taxon>
        <taxon>Tracheophyta</taxon>
        <taxon>Spermatophyta</taxon>
        <taxon>Magnoliopsida</taxon>
        <taxon>eudicotyledons</taxon>
        <taxon>Gunneridae</taxon>
        <taxon>Pentapetalae</taxon>
        <taxon>rosids</taxon>
        <taxon>fabids</taxon>
        <taxon>Malpighiales</taxon>
        <taxon>Salicaceae</taxon>
        <taxon>Saliceae</taxon>
        <taxon>Populus</taxon>
    </lineage>
</organism>
<feature type="chain" id="PRO_5036487684" evidence="1">
    <location>
        <begin position="22"/>
        <end position="265"/>
    </location>
</feature>
<proteinExistence type="predicted"/>
<evidence type="ECO:0000313" key="2">
    <source>
        <dbReference type="EMBL" id="KAG6771019.1"/>
    </source>
</evidence>
<dbReference type="EMBL" id="JAAWWB010000011">
    <property type="protein sequence ID" value="KAG6771019.1"/>
    <property type="molecule type" value="Genomic_DNA"/>
</dbReference>
<accession>A0A8X8CZS8</accession>
<protein>
    <submittedName>
        <fullName evidence="2">Uncharacterized protein</fullName>
    </submittedName>
</protein>
<name>A0A8X8CZS8_POPTO</name>
<evidence type="ECO:0000313" key="3">
    <source>
        <dbReference type="Proteomes" id="UP000886885"/>
    </source>
</evidence>
<gene>
    <name evidence="2" type="ORF">POTOM_022362</name>
</gene>
<evidence type="ECO:0000256" key="1">
    <source>
        <dbReference type="SAM" id="SignalP"/>
    </source>
</evidence>